<dbReference type="InterPro" id="IPR017452">
    <property type="entry name" value="GPCR_Rhodpsn_7TM"/>
</dbReference>
<evidence type="ECO:0000256" key="1">
    <source>
        <dbReference type="ARBA" id="ARBA00004141"/>
    </source>
</evidence>
<dbReference type="InterPro" id="IPR000276">
    <property type="entry name" value="GPCR_Rhodpsn"/>
</dbReference>
<dbReference type="GO" id="GO:0016020">
    <property type="term" value="C:membrane"/>
    <property type="evidence" value="ECO:0007669"/>
    <property type="project" value="UniProtKB-SubCell"/>
</dbReference>
<dbReference type="GO" id="GO:0004984">
    <property type="term" value="F:olfactory receptor activity"/>
    <property type="evidence" value="ECO:0007669"/>
    <property type="project" value="InterPro"/>
</dbReference>
<keyword evidence="3 6" id="KW-1133">Transmembrane helix</keyword>
<evidence type="ECO:0000256" key="6">
    <source>
        <dbReference type="SAM" id="Phobius"/>
    </source>
</evidence>
<dbReference type="AlphaFoldDB" id="A0AAJ7XE71"/>
<feature type="transmembrane region" description="Helical" evidence="6">
    <location>
        <begin position="272"/>
        <end position="292"/>
    </location>
</feature>
<evidence type="ECO:0000259" key="7">
    <source>
        <dbReference type="PROSITE" id="PS50262"/>
    </source>
</evidence>
<dbReference type="PROSITE" id="PS50262">
    <property type="entry name" value="G_PROTEIN_RECEP_F1_2"/>
    <property type="match status" value="1"/>
</dbReference>
<feature type="transmembrane region" description="Helical" evidence="6">
    <location>
        <begin position="56"/>
        <end position="78"/>
    </location>
</feature>
<sequence>MNDTLYTNVPINMLLFGTLLSRKFTNDSEAPFSGDNGNITNGFFLNSFGMAGNLNWIIFTGCLVMQLFIIVANCLMMATVLISSELHGSMYVLLCSLAVADITGSVTIIPKQLQMLASGSNEISYVACMAQVFFINMYMCNETLSLSFMSIDRYLAICEPLRYHAIFPVKRSLQILALAWFSTAVVNATLSVLIARLQINEDNRFIESPFCYNMAVILIASSDTGASHKYLSAILLTFVGLPPLTLMYSFTKVCFEFRKPTSPKLSKKARDTLVTQLIVTLVYFISIVTAILRLRIAKFNNSNVHFRNINHTLKFSIFLQPVANIVTYCLRVTALRRAMVRSCQKCAIGIRCLLQPQRVWAAV</sequence>
<proteinExistence type="predicted"/>
<evidence type="ECO:0000256" key="4">
    <source>
        <dbReference type="ARBA" id="ARBA00023136"/>
    </source>
</evidence>
<keyword evidence="8" id="KW-1185">Reference proteome</keyword>
<dbReference type="InterPro" id="IPR000725">
    <property type="entry name" value="Olfact_rcpt"/>
</dbReference>
<name>A0AAJ7XE71_PETMA</name>
<evidence type="ECO:0000313" key="8">
    <source>
        <dbReference type="Proteomes" id="UP001318040"/>
    </source>
</evidence>
<dbReference type="GO" id="GO:0004930">
    <property type="term" value="F:G protein-coupled receptor activity"/>
    <property type="evidence" value="ECO:0007669"/>
    <property type="project" value="InterPro"/>
</dbReference>
<dbReference type="RefSeq" id="XP_032831065.1">
    <property type="nucleotide sequence ID" value="XM_032975174.1"/>
</dbReference>
<organism evidence="8 9">
    <name type="scientific">Petromyzon marinus</name>
    <name type="common">Sea lamprey</name>
    <dbReference type="NCBI Taxonomy" id="7757"/>
    <lineage>
        <taxon>Eukaryota</taxon>
        <taxon>Metazoa</taxon>
        <taxon>Chordata</taxon>
        <taxon>Craniata</taxon>
        <taxon>Vertebrata</taxon>
        <taxon>Cyclostomata</taxon>
        <taxon>Hyperoartia</taxon>
        <taxon>Petromyzontiformes</taxon>
        <taxon>Petromyzontidae</taxon>
        <taxon>Petromyzon</taxon>
    </lineage>
</organism>
<feature type="transmembrane region" description="Helical" evidence="6">
    <location>
        <begin position="122"/>
        <end position="140"/>
    </location>
</feature>
<dbReference type="Gene3D" id="1.20.1070.10">
    <property type="entry name" value="Rhodopsin 7-helix transmembrane proteins"/>
    <property type="match status" value="1"/>
</dbReference>
<feature type="transmembrane region" description="Helical" evidence="6">
    <location>
        <begin position="230"/>
        <end position="251"/>
    </location>
</feature>
<accession>A0AAJ7XE71</accession>
<dbReference type="PRINTS" id="PR00245">
    <property type="entry name" value="OLFACTORYR"/>
</dbReference>
<feature type="transmembrane region" description="Helical" evidence="6">
    <location>
        <begin position="312"/>
        <end position="330"/>
    </location>
</feature>
<evidence type="ECO:0000256" key="3">
    <source>
        <dbReference type="ARBA" id="ARBA00022989"/>
    </source>
</evidence>
<protein>
    <submittedName>
        <fullName evidence="9">Olfactory receptor 2D2-like</fullName>
    </submittedName>
</protein>
<dbReference type="InterPro" id="IPR052921">
    <property type="entry name" value="GPCR1_Superfamily_Member"/>
</dbReference>
<dbReference type="PANTHER" id="PTHR26451:SF876">
    <property type="entry name" value="OLFACTORY RECEPTOR 10K2"/>
    <property type="match status" value="1"/>
</dbReference>
<dbReference type="SUPFAM" id="SSF81321">
    <property type="entry name" value="Family A G protein-coupled receptor-like"/>
    <property type="match status" value="1"/>
</dbReference>
<feature type="transmembrane region" description="Helical" evidence="6">
    <location>
        <begin position="90"/>
        <end position="110"/>
    </location>
</feature>
<dbReference type="KEGG" id="pmrn:116954564"/>
<feature type="domain" description="G-protein coupled receptors family 1 profile" evidence="7">
    <location>
        <begin position="72"/>
        <end position="328"/>
    </location>
</feature>
<dbReference type="PANTHER" id="PTHR26451">
    <property type="entry name" value="G_PROTEIN_RECEP_F1_2 DOMAIN-CONTAINING PROTEIN"/>
    <property type="match status" value="1"/>
</dbReference>
<keyword evidence="4 6" id="KW-0472">Membrane</keyword>
<evidence type="ECO:0000313" key="9">
    <source>
        <dbReference type="RefSeq" id="XP_032831065.1"/>
    </source>
</evidence>
<dbReference type="Proteomes" id="UP001318040">
    <property type="component" value="Chromosome 55"/>
</dbReference>
<comment type="subcellular location">
    <subcellularLocation>
        <location evidence="1">Membrane</location>
        <topology evidence="1">Multi-pass membrane protein</topology>
    </subcellularLocation>
</comment>
<dbReference type="GO" id="GO:0005549">
    <property type="term" value="F:odorant binding"/>
    <property type="evidence" value="ECO:0007669"/>
    <property type="project" value="TreeGrafter"/>
</dbReference>
<dbReference type="Pfam" id="PF13853">
    <property type="entry name" value="7tm_4"/>
    <property type="match status" value="1"/>
</dbReference>
<feature type="transmembrane region" description="Helical" evidence="6">
    <location>
        <begin position="175"/>
        <end position="195"/>
    </location>
</feature>
<gene>
    <name evidence="9" type="primary">LOC116954564</name>
</gene>
<dbReference type="PRINTS" id="PR00237">
    <property type="entry name" value="GPCRRHODOPSN"/>
</dbReference>
<reference evidence="9" key="1">
    <citation type="submission" date="2025-08" db="UniProtKB">
        <authorList>
            <consortium name="RefSeq"/>
        </authorList>
    </citation>
    <scope>IDENTIFICATION</scope>
    <source>
        <tissue evidence="9">Sperm</tissue>
    </source>
</reference>
<keyword evidence="2 6" id="KW-0812">Transmembrane</keyword>
<evidence type="ECO:0000256" key="5">
    <source>
        <dbReference type="ARBA" id="ARBA00023224"/>
    </source>
</evidence>
<keyword evidence="5" id="KW-0807">Transducer</keyword>
<evidence type="ECO:0000256" key="2">
    <source>
        <dbReference type="ARBA" id="ARBA00022692"/>
    </source>
</evidence>